<feature type="region of interest" description="Disordered" evidence="1">
    <location>
        <begin position="27"/>
        <end position="52"/>
    </location>
</feature>
<reference evidence="2 3" key="1">
    <citation type="submission" date="2020-02" db="EMBL/GenBank/DDBJ databases">
        <title>Flavobacterium sp. genome.</title>
        <authorList>
            <person name="Jung H.S."/>
            <person name="Baek J.H."/>
            <person name="Jeon C.O."/>
        </authorList>
    </citation>
    <scope>NUCLEOTIDE SEQUENCE [LARGE SCALE GENOMIC DNA]</scope>
    <source>
        <strain evidence="2 3">SE-s27</strain>
    </source>
</reference>
<organism evidence="2 3">
    <name type="scientific">Flavobacterium solisilvae</name>
    <dbReference type="NCBI Taxonomy" id="1852019"/>
    <lineage>
        <taxon>Bacteria</taxon>
        <taxon>Pseudomonadati</taxon>
        <taxon>Bacteroidota</taxon>
        <taxon>Flavobacteriia</taxon>
        <taxon>Flavobacteriales</taxon>
        <taxon>Flavobacteriaceae</taxon>
        <taxon>Flavobacterium</taxon>
    </lineage>
</organism>
<sequence length="77" mass="9523">MKKKKYLHTNFINFLVEKYNKKIQDEEIDLPEDEVNKDEETNNDENEDDEPIEDLIAEYRDLYKKFEDKKYDAIFKR</sequence>
<dbReference type="Proteomes" id="UP000767947">
    <property type="component" value="Unassembled WGS sequence"/>
</dbReference>
<name>A0ABX1QPE6_9FLAO</name>
<gene>
    <name evidence="2" type="ORF">G6042_02220</name>
</gene>
<keyword evidence="3" id="KW-1185">Reference proteome</keyword>
<comment type="caution">
    <text evidence="2">The sequence shown here is derived from an EMBL/GenBank/DDBJ whole genome shotgun (WGS) entry which is preliminary data.</text>
</comment>
<evidence type="ECO:0000313" key="3">
    <source>
        <dbReference type="Proteomes" id="UP000767947"/>
    </source>
</evidence>
<dbReference type="EMBL" id="JAAMPT010000193">
    <property type="protein sequence ID" value="NMH24081.1"/>
    <property type="molecule type" value="Genomic_DNA"/>
</dbReference>
<protein>
    <submittedName>
        <fullName evidence="2">Uncharacterized protein</fullName>
    </submittedName>
</protein>
<dbReference type="RefSeq" id="WP_169522631.1">
    <property type="nucleotide sequence ID" value="NZ_JAAMPT010000193.1"/>
</dbReference>
<evidence type="ECO:0000313" key="2">
    <source>
        <dbReference type="EMBL" id="NMH24081.1"/>
    </source>
</evidence>
<accession>A0ABX1QPE6</accession>
<proteinExistence type="predicted"/>
<evidence type="ECO:0000256" key="1">
    <source>
        <dbReference type="SAM" id="MobiDB-lite"/>
    </source>
</evidence>